<dbReference type="GO" id="GO:0016614">
    <property type="term" value="F:oxidoreductase activity, acting on CH-OH group of donors"/>
    <property type="evidence" value="ECO:0007669"/>
    <property type="project" value="InterPro"/>
</dbReference>
<dbReference type="Pfam" id="PF00732">
    <property type="entry name" value="GMC_oxred_N"/>
    <property type="match status" value="1"/>
</dbReference>
<comment type="cofactor">
    <cofactor evidence="1">
        <name>FAD</name>
        <dbReference type="ChEBI" id="CHEBI:57692"/>
    </cofactor>
</comment>
<protein>
    <recommendedName>
        <fullName evidence="6">Glucose-methanol-choline oxidoreductase N-terminal domain-containing protein</fullName>
    </recommendedName>
</protein>
<dbReference type="SUPFAM" id="SSF51905">
    <property type="entry name" value="FAD/NAD(P)-binding domain"/>
    <property type="match status" value="1"/>
</dbReference>
<dbReference type="GO" id="GO:0050660">
    <property type="term" value="F:flavin adenine dinucleotide binding"/>
    <property type="evidence" value="ECO:0007669"/>
    <property type="project" value="InterPro"/>
</dbReference>
<dbReference type="AlphaFoldDB" id="A0A5C3NPB6"/>
<dbReference type="PANTHER" id="PTHR11552">
    <property type="entry name" value="GLUCOSE-METHANOL-CHOLINE GMC OXIDOREDUCTASE"/>
    <property type="match status" value="1"/>
</dbReference>
<comment type="similarity">
    <text evidence="2 5">Belongs to the GMC oxidoreductase family.</text>
</comment>
<keyword evidence="3 5" id="KW-0285">Flavoprotein</keyword>
<evidence type="ECO:0000256" key="1">
    <source>
        <dbReference type="ARBA" id="ARBA00001974"/>
    </source>
</evidence>
<evidence type="ECO:0000313" key="8">
    <source>
        <dbReference type="Proteomes" id="UP000305948"/>
    </source>
</evidence>
<dbReference type="Gene3D" id="3.50.50.60">
    <property type="entry name" value="FAD/NAD(P)-binding domain"/>
    <property type="match status" value="1"/>
</dbReference>
<sequence length="219" mass="23776">MGPYTKHTGLSDDWKITFTAHRLHQSIVSILVKDGHGSHSTCPGPRLLVILSTHSRYIKHVFDYVVVGGGTCGLAVASLLSNNATATVAVIEAGGYVADDTVLVPGMIGQALGNYDWNFSSTPQHFAADRRIPMFRGKLLGGTSAINYMAFTRGSKIEHNGWDWDTISSAIKASENWTPPPTGIASLYHAPNDHENHGSEGYIKTSSHNYYYDLAVRAT</sequence>
<accession>A0A5C3NPB6</accession>
<dbReference type="InterPro" id="IPR000172">
    <property type="entry name" value="GMC_OxRdtase_N"/>
</dbReference>
<keyword evidence="8" id="KW-1185">Reference proteome</keyword>
<reference evidence="7 8" key="1">
    <citation type="journal article" date="2019" name="Nat. Ecol. Evol.">
        <title>Megaphylogeny resolves global patterns of mushroom evolution.</title>
        <authorList>
            <person name="Varga T."/>
            <person name="Krizsan K."/>
            <person name="Foldi C."/>
            <person name="Dima B."/>
            <person name="Sanchez-Garcia M."/>
            <person name="Sanchez-Ramirez S."/>
            <person name="Szollosi G.J."/>
            <person name="Szarkandi J.G."/>
            <person name="Papp V."/>
            <person name="Albert L."/>
            <person name="Andreopoulos W."/>
            <person name="Angelini C."/>
            <person name="Antonin V."/>
            <person name="Barry K.W."/>
            <person name="Bougher N.L."/>
            <person name="Buchanan P."/>
            <person name="Buyck B."/>
            <person name="Bense V."/>
            <person name="Catcheside P."/>
            <person name="Chovatia M."/>
            <person name="Cooper J."/>
            <person name="Damon W."/>
            <person name="Desjardin D."/>
            <person name="Finy P."/>
            <person name="Geml J."/>
            <person name="Haridas S."/>
            <person name="Hughes K."/>
            <person name="Justo A."/>
            <person name="Karasinski D."/>
            <person name="Kautmanova I."/>
            <person name="Kiss B."/>
            <person name="Kocsube S."/>
            <person name="Kotiranta H."/>
            <person name="LaButti K.M."/>
            <person name="Lechner B.E."/>
            <person name="Liimatainen K."/>
            <person name="Lipzen A."/>
            <person name="Lukacs Z."/>
            <person name="Mihaltcheva S."/>
            <person name="Morgado L.N."/>
            <person name="Niskanen T."/>
            <person name="Noordeloos M.E."/>
            <person name="Ohm R.A."/>
            <person name="Ortiz-Santana B."/>
            <person name="Ovrebo C."/>
            <person name="Racz N."/>
            <person name="Riley R."/>
            <person name="Savchenko A."/>
            <person name="Shiryaev A."/>
            <person name="Soop K."/>
            <person name="Spirin V."/>
            <person name="Szebenyi C."/>
            <person name="Tomsovsky M."/>
            <person name="Tulloss R.E."/>
            <person name="Uehling J."/>
            <person name="Grigoriev I.V."/>
            <person name="Vagvolgyi C."/>
            <person name="Papp T."/>
            <person name="Martin F.M."/>
            <person name="Miettinen O."/>
            <person name="Hibbett D.S."/>
            <person name="Nagy L.G."/>
        </authorList>
    </citation>
    <scope>NUCLEOTIDE SEQUENCE [LARGE SCALE GENOMIC DNA]</scope>
    <source>
        <strain evidence="7 8">OMC1185</strain>
    </source>
</reference>
<evidence type="ECO:0000259" key="6">
    <source>
        <dbReference type="PROSITE" id="PS00623"/>
    </source>
</evidence>
<feature type="domain" description="Glucose-methanol-choline oxidoreductase N-terminal" evidence="6">
    <location>
        <begin position="137"/>
        <end position="160"/>
    </location>
</feature>
<keyword evidence="4 5" id="KW-0274">FAD</keyword>
<evidence type="ECO:0000256" key="5">
    <source>
        <dbReference type="RuleBase" id="RU003968"/>
    </source>
</evidence>
<evidence type="ECO:0000256" key="2">
    <source>
        <dbReference type="ARBA" id="ARBA00010790"/>
    </source>
</evidence>
<gene>
    <name evidence="7" type="ORF">OE88DRAFT_627747</name>
</gene>
<dbReference type="Proteomes" id="UP000305948">
    <property type="component" value="Unassembled WGS sequence"/>
</dbReference>
<evidence type="ECO:0000256" key="4">
    <source>
        <dbReference type="ARBA" id="ARBA00022827"/>
    </source>
</evidence>
<dbReference type="EMBL" id="ML213504">
    <property type="protein sequence ID" value="TFK55511.1"/>
    <property type="molecule type" value="Genomic_DNA"/>
</dbReference>
<proteinExistence type="inferred from homology"/>
<evidence type="ECO:0000256" key="3">
    <source>
        <dbReference type="ARBA" id="ARBA00022630"/>
    </source>
</evidence>
<organism evidence="7 8">
    <name type="scientific">Heliocybe sulcata</name>
    <dbReference type="NCBI Taxonomy" id="5364"/>
    <lineage>
        <taxon>Eukaryota</taxon>
        <taxon>Fungi</taxon>
        <taxon>Dikarya</taxon>
        <taxon>Basidiomycota</taxon>
        <taxon>Agaricomycotina</taxon>
        <taxon>Agaricomycetes</taxon>
        <taxon>Gloeophyllales</taxon>
        <taxon>Gloeophyllaceae</taxon>
        <taxon>Heliocybe</taxon>
    </lineage>
</organism>
<dbReference type="InterPro" id="IPR012132">
    <property type="entry name" value="GMC_OxRdtase"/>
</dbReference>
<dbReference type="Gene3D" id="3.30.560.10">
    <property type="entry name" value="Glucose Oxidase, domain 3"/>
    <property type="match status" value="1"/>
</dbReference>
<dbReference type="OrthoDB" id="269227at2759"/>
<name>A0A5C3NPB6_9AGAM</name>
<dbReference type="InterPro" id="IPR036188">
    <property type="entry name" value="FAD/NAD-bd_sf"/>
</dbReference>
<dbReference type="PANTHER" id="PTHR11552:SF147">
    <property type="entry name" value="CHOLINE DEHYDROGENASE, MITOCHONDRIAL"/>
    <property type="match status" value="1"/>
</dbReference>
<evidence type="ECO:0000313" key="7">
    <source>
        <dbReference type="EMBL" id="TFK55511.1"/>
    </source>
</evidence>
<dbReference type="STRING" id="5364.A0A5C3NPB6"/>
<dbReference type="PROSITE" id="PS00623">
    <property type="entry name" value="GMC_OXRED_1"/>
    <property type="match status" value="1"/>
</dbReference>